<sequence length="391" mass="42712">MMLAQSEPAPASIKLLEPFTLRGVELPNRIVMSPMAMYAADEGEVNQFHLTHYHKVAMGGVGMVVVEQTAVSRRGRITNGCLGLWHDGQIEGMRRLVAGIHSFGAKAAIQINHGGRKGSAQRAWQGNGALTADDIARGEELWVPEGPSAIAFAEGWPIPDAMSLDDIARLRADFVATAQRALQAGFDVIEIHLAHGYLLQSFLTPLANKREDIYGGSLEKRMRLPLEIAEDLRSALPESVPIIARISATDWVEGGWTLDDSVVLAAELKSRGIDLIDCSSGGNLLRGATNASLARGPGYQVPFADRIRNEVGVPTMAVGMIHSGAQAEQILQEGKADLIAIGRRMLFDPFWALHAVHEMGLDDDFVRWPKPYGWWLEKWARSVMTTPQTPE</sequence>
<keyword evidence="4" id="KW-0521">NADP</keyword>
<dbReference type="Proteomes" id="UP000295122">
    <property type="component" value="Unassembled WGS sequence"/>
</dbReference>
<dbReference type="AlphaFoldDB" id="A0A4V3DYN6"/>
<dbReference type="InterPro" id="IPR044152">
    <property type="entry name" value="YqjM-like"/>
</dbReference>
<reference evidence="7 8" key="1">
    <citation type="submission" date="2019-03" db="EMBL/GenBank/DDBJ databases">
        <title>Genomic Encyclopedia of Type Strains, Phase IV (KMG-IV): sequencing the most valuable type-strain genomes for metagenomic binning, comparative biology and taxonomic classification.</title>
        <authorList>
            <person name="Goeker M."/>
        </authorList>
    </citation>
    <scope>NUCLEOTIDE SEQUENCE [LARGE SCALE GENOMIC DNA]</scope>
    <source>
        <strain evidence="7 8">DSM 25903</strain>
    </source>
</reference>
<evidence type="ECO:0000256" key="4">
    <source>
        <dbReference type="ARBA" id="ARBA00022857"/>
    </source>
</evidence>
<dbReference type="CDD" id="cd02932">
    <property type="entry name" value="OYE_YqiM_FMN"/>
    <property type="match status" value="1"/>
</dbReference>
<comment type="caution">
    <text evidence="7">The sequence shown here is derived from an EMBL/GenBank/DDBJ whole genome shotgun (WGS) entry which is preliminary data.</text>
</comment>
<feature type="domain" description="NADH:flavin oxidoreductase/NADH oxidase N-terminal" evidence="6">
    <location>
        <begin position="14"/>
        <end position="357"/>
    </location>
</feature>
<gene>
    <name evidence="7" type="ORF">EV668_0566</name>
</gene>
<dbReference type="EMBL" id="SNZR01000011">
    <property type="protein sequence ID" value="TDR93309.1"/>
    <property type="molecule type" value="Genomic_DNA"/>
</dbReference>
<dbReference type="RefSeq" id="WP_342636816.1">
    <property type="nucleotide sequence ID" value="NZ_SNZR01000011.1"/>
</dbReference>
<dbReference type="SUPFAM" id="SSF51395">
    <property type="entry name" value="FMN-linked oxidoreductases"/>
    <property type="match status" value="1"/>
</dbReference>
<dbReference type="GO" id="GO:0010181">
    <property type="term" value="F:FMN binding"/>
    <property type="evidence" value="ECO:0007669"/>
    <property type="project" value="InterPro"/>
</dbReference>
<evidence type="ECO:0000313" key="8">
    <source>
        <dbReference type="Proteomes" id="UP000295122"/>
    </source>
</evidence>
<dbReference type="GO" id="GO:0050661">
    <property type="term" value="F:NADP binding"/>
    <property type="evidence" value="ECO:0007669"/>
    <property type="project" value="InterPro"/>
</dbReference>
<protein>
    <submittedName>
        <fullName evidence="7">2,4-dienoyl-CoA reductase-like NADH-dependent reductase (Old Yellow Enzyme family)</fullName>
    </submittedName>
</protein>
<dbReference type="InterPro" id="IPR013785">
    <property type="entry name" value="Aldolase_TIM"/>
</dbReference>
<evidence type="ECO:0000256" key="5">
    <source>
        <dbReference type="ARBA" id="ARBA00023002"/>
    </source>
</evidence>
<keyword evidence="3" id="KW-0288">FMN</keyword>
<accession>A0A4V3DYN6</accession>
<evidence type="ECO:0000256" key="3">
    <source>
        <dbReference type="ARBA" id="ARBA00022643"/>
    </source>
</evidence>
<dbReference type="InterPro" id="IPR001155">
    <property type="entry name" value="OxRdtase_FMN_N"/>
</dbReference>
<keyword evidence="2" id="KW-0285">Flavoprotein</keyword>
<name>A0A4V3DYN6_9HYPH</name>
<dbReference type="PANTHER" id="PTHR43303">
    <property type="entry name" value="NADPH DEHYDROGENASE C23G7.10C-RELATED"/>
    <property type="match status" value="1"/>
</dbReference>
<dbReference type="GO" id="GO:0003959">
    <property type="term" value="F:NADPH dehydrogenase activity"/>
    <property type="evidence" value="ECO:0007669"/>
    <property type="project" value="InterPro"/>
</dbReference>
<evidence type="ECO:0000259" key="6">
    <source>
        <dbReference type="Pfam" id="PF00724"/>
    </source>
</evidence>
<keyword evidence="8" id="KW-1185">Reference proteome</keyword>
<dbReference type="Pfam" id="PF00724">
    <property type="entry name" value="Oxidored_FMN"/>
    <property type="match status" value="1"/>
</dbReference>
<evidence type="ECO:0000313" key="7">
    <source>
        <dbReference type="EMBL" id="TDR93309.1"/>
    </source>
</evidence>
<evidence type="ECO:0000256" key="1">
    <source>
        <dbReference type="ARBA" id="ARBA00001917"/>
    </source>
</evidence>
<proteinExistence type="predicted"/>
<organism evidence="7 8">
    <name type="scientific">Enterovirga rhinocerotis</name>
    <dbReference type="NCBI Taxonomy" id="1339210"/>
    <lineage>
        <taxon>Bacteria</taxon>
        <taxon>Pseudomonadati</taxon>
        <taxon>Pseudomonadota</taxon>
        <taxon>Alphaproteobacteria</taxon>
        <taxon>Hyphomicrobiales</taxon>
        <taxon>Methylobacteriaceae</taxon>
        <taxon>Enterovirga</taxon>
    </lineage>
</organism>
<dbReference type="Gene3D" id="3.20.20.70">
    <property type="entry name" value="Aldolase class I"/>
    <property type="match status" value="1"/>
</dbReference>
<dbReference type="PANTHER" id="PTHR43303:SF4">
    <property type="entry name" value="NADPH DEHYDROGENASE C23G7.10C-RELATED"/>
    <property type="match status" value="1"/>
</dbReference>
<comment type="cofactor">
    <cofactor evidence="1">
        <name>FMN</name>
        <dbReference type="ChEBI" id="CHEBI:58210"/>
    </cofactor>
</comment>
<evidence type="ECO:0000256" key="2">
    <source>
        <dbReference type="ARBA" id="ARBA00022630"/>
    </source>
</evidence>
<keyword evidence="5" id="KW-0560">Oxidoreductase</keyword>